<feature type="region of interest" description="Disordered" evidence="5">
    <location>
        <begin position="132"/>
        <end position="189"/>
    </location>
</feature>
<protein>
    <recommendedName>
        <fullName evidence="4">Outer membrane protein assembly factor BamE</fullName>
    </recommendedName>
</protein>
<accession>A0A7G5EBJ0</accession>
<dbReference type="PANTHER" id="PTHR37482">
    <property type="entry name" value="OUTER MEMBRANE PROTEIN ASSEMBLY FACTOR BAME"/>
    <property type="match status" value="1"/>
</dbReference>
<feature type="domain" description="Outer membrane protein assembly factor BamE" evidence="7">
    <location>
        <begin position="48"/>
        <end position="117"/>
    </location>
</feature>
<keyword evidence="2 4" id="KW-0472">Membrane</keyword>
<dbReference type="Pfam" id="PF04355">
    <property type="entry name" value="BamE"/>
    <property type="match status" value="1"/>
</dbReference>
<dbReference type="PROSITE" id="PS51257">
    <property type="entry name" value="PROKAR_LIPOPROTEIN"/>
    <property type="match status" value="1"/>
</dbReference>
<dbReference type="RefSeq" id="WP_182325811.1">
    <property type="nucleotide sequence ID" value="NZ_CP058554.1"/>
</dbReference>
<gene>
    <name evidence="4" type="primary">bamE</name>
    <name evidence="8" type="ORF">HS961_00100</name>
</gene>
<proteinExistence type="inferred from homology"/>
<feature type="signal peptide" evidence="6">
    <location>
        <begin position="1"/>
        <end position="22"/>
    </location>
</feature>
<comment type="similarity">
    <text evidence="4">Belongs to the BamE family.</text>
</comment>
<evidence type="ECO:0000256" key="2">
    <source>
        <dbReference type="ARBA" id="ARBA00023136"/>
    </source>
</evidence>
<dbReference type="InterPro" id="IPR007450">
    <property type="entry name" value="BamE_dom"/>
</dbReference>
<keyword evidence="4" id="KW-0564">Palmitate</keyword>
<comment type="function">
    <text evidence="4">Part of the outer membrane protein assembly complex, which is involved in assembly and insertion of beta-barrel proteins into the outer membrane.</text>
</comment>
<dbReference type="GO" id="GO:1990063">
    <property type="term" value="C:Bam protein complex"/>
    <property type="evidence" value="ECO:0007669"/>
    <property type="project" value="TreeGrafter"/>
</dbReference>
<dbReference type="Proteomes" id="UP000515240">
    <property type="component" value="Chromosome"/>
</dbReference>
<keyword evidence="4" id="KW-0449">Lipoprotein</keyword>
<evidence type="ECO:0000256" key="6">
    <source>
        <dbReference type="SAM" id="SignalP"/>
    </source>
</evidence>
<name>A0A7G5EBJ0_9BURK</name>
<evidence type="ECO:0000259" key="7">
    <source>
        <dbReference type="Pfam" id="PF04355"/>
    </source>
</evidence>
<dbReference type="Gene3D" id="3.30.1450.10">
    <property type="match status" value="1"/>
</dbReference>
<dbReference type="AlphaFoldDB" id="A0A7G5EBJ0"/>
<dbReference type="EMBL" id="CP058554">
    <property type="protein sequence ID" value="QMV71365.1"/>
    <property type="molecule type" value="Genomic_DNA"/>
</dbReference>
<dbReference type="KEGG" id="cpis:HS961_00100"/>
<dbReference type="PANTHER" id="PTHR37482:SF1">
    <property type="entry name" value="OUTER MEMBRANE PROTEIN ASSEMBLY FACTOR BAME"/>
    <property type="match status" value="1"/>
</dbReference>
<evidence type="ECO:0000256" key="3">
    <source>
        <dbReference type="ARBA" id="ARBA00023237"/>
    </source>
</evidence>
<comment type="subunit">
    <text evidence="4">Part of the Bam complex.</text>
</comment>
<reference evidence="8 9" key="1">
    <citation type="journal article" date="2020" name="G3 (Bethesda)">
        <title>CeMbio - The Caenorhabditis elegans Microbiome Resource.</title>
        <authorList>
            <person name="Dirksen P."/>
            <person name="Assie A."/>
            <person name="Zimmermann J."/>
            <person name="Zhang F."/>
            <person name="Tietje A.M."/>
            <person name="Marsh S.A."/>
            <person name="Felix M.A."/>
            <person name="Shapira M."/>
            <person name="Kaleta C."/>
            <person name="Schulenburg H."/>
            <person name="Samuel B."/>
        </authorList>
    </citation>
    <scope>NUCLEOTIDE SEQUENCE [LARGE SCALE GENOMIC DNA]</scope>
    <source>
        <strain evidence="8 9">BIGb0172</strain>
    </source>
</reference>
<organism evidence="8 9">
    <name type="scientific">Comamonas piscis</name>
    <dbReference type="NCBI Taxonomy" id="1562974"/>
    <lineage>
        <taxon>Bacteria</taxon>
        <taxon>Pseudomonadati</taxon>
        <taxon>Pseudomonadota</taxon>
        <taxon>Betaproteobacteria</taxon>
        <taxon>Burkholderiales</taxon>
        <taxon>Comamonadaceae</taxon>
        <taxon>Comamonas</taxon>
    </lineage>
</organism>
<comment type="subcellular location">
    <subcellularLocation>
        <location evidence="4">Cell outer membrane</location>
        <topology evidence="4">Lipid-anchor</topology>
    </subcellularLocation>
</comment>
<dbReference type="GO" id="GO:0030674">
    <property type="term" value="F:protein-macromolecule adaptor activity"/>
    <property type="evidence" value="ECO:0007669"/>
    <property type="project" value="TreeGrafter"/>
</dbReference>
<keyword evidence="1 4" id="KW-0732">Signal</keyword>
<dbReference type="HAMAP" id="MF_00925">
    <property type="entry name" value="OM_assembly_BamE"/>
    <property type="match status" value="1"/>
</dbReference>
<evidence type="ECO:0000256" key="4">
    <source>
        <dbReference type="HAMAP-Rule" id="MF_00925"/>
    </source>
</evidence>
<dbReference type="InterPro" id="IPR026592">
    <property type="entry name" value="BamE"/>
</dbReference>
<dbReference type="InterPro" id="IPR037873">
    <property type="entry name" value="BamE-like"/>
</dbReference>
<feature type="compositionally biased region" description="Low complexity" evidence="5">
    <location>
        <begin position="159"/>
        <end position="178"/>
    </location>
</feature>
<feature type="chain" id="PRO_5029076397" description="Outer membrane protein assembly factor BamE" evidence="6">
    <location>
        <begin position="23"/>
        <end position="189"/>
    </location>
</feature>
<evidence type="ECO:0000256" key="5">
    <source>
        <dbReference type="SAM" id="MobiDB-lite"/>
    </source>
</evidence>
<sequence length="189" mass="20584">MPEFVRSGVRMAALLALGASVAACGSFNEASRKFASAVTPYKVEVVQGNVITKEQVDALQKGMSRQQVKDLLGTPLLASVFHANRWDYVFTIKRKGVPAQERRFTVFFNDTGLERFEGDEMPSEQEFVASVTTSIKNPKVPRLEATPDELAKYKADQPAPNADTADTSSSDTSTAAPPASYPPLESPQR</sequence>
<dbReference type="GO" id="GO:0043165">
    <property type="term" value="P:Gram-negative-bacterium-type cell outer membrane assembly"/>
    <property type="evidence" value="ECO:0007669"/>
    <property type="project" value="UniProtKB-UniRule"/>
</dbReference>
<evidence type="ECO:0000313" key="8">
    <source>
        <dbReference type="EMBL" id="QMV71365.1"/>
    </source>
</evidence>
<keyword evidence="3 4" id="KW-0998">Cell outer membrane</keyword>
<evidence type="ECO:0000256" key="1">
    <source>
        <dbReference type="ARBA" id="ARBA00022729"/>
    </source>
</evidence>
<feature type="compositionally biased region" description="Pro residues" evidence="5">
    <location>
        <begin position="179"/>
        <end position="189"/>
    </location>
</feature>
<keyword evidence="9" id="KW-1185">Reference proteome</keyword>
<evidence type="ECO:0000313" key="9">
    <source>
        <dbReference type="Proteomes" id="UP000515240"/>
    </source>
</evidence>
<dbReference type="GO" id="GO:0051205">
    <property type="term" value="P:protein insertion into membrane"/>
    <property type="evidence" value="ECO:0007669"/>
    <property type="project" value="UniProtKB-UniRule"/>
</dbReference>